<comment type="similarity">
    <text evidence="1">Belongs to the UPF0696 family.</text>
</comment>
<name>A0A8T0E165_ARGBR</name>
<dbReference type="SUPFAM" id="SSF55418">
    <property type="entry name" value="eIF4e-like"/>
    <property type="match status" value="1"/>
</dbReference>
<reference evidence="3" key="2">
    <citation type="submission" date="2020-06" db="EMBL/GenBank/DDBJ databases">
        <authorList>
            <person name="Sheffer M."/>
        </authorList>
    </citation>
    <scope>NUCLEOTIDE SEQUENCE</scope>
</reference>
<dbReference type="Gene3D" id="3.30.760.10">
    <property type="entry name" value="RNA Cap, Translation Initiation Factor Eif4e"/>
    <property type="match status" value="1"/>
</dbReference>
<feature type="region of interest" description="Disordered" evidence="2">
    <location>
        <begin position="1"/>
        <end position="53"/>
    </location>
</feature>
<dbReference type="PANTHER" id="PTHR31977:SF1">
    <property type="entry name" value="UPF0696 PROTEIN C11ORF68"/>
    <property type="match status" value="1"/>
</dbReference>
<comment type="caution">
    <text evidence="3">The sequence shown here is derived from an EMBL/GenBank/DDBJ whole genome shotgun (WGS) entry which is preliminary data.</text>
</comment>
<gene>
    <name evidence="3" type="ORF">HNY73_022222</name>
</gene>
<dbReference type="AlphaFoldDB" id="A0A8T0E165"/>
<dbReference type="InterPro" id="IPR023398">
    <property type="entry name" value="TIF_eIF4e-like"/>
</dbReference>
<evidence type="ECO:0000313" key="4">
    <source>
        <dbReference type="Proteomes" id="UP000807504"/>
    </source>
</evidence>
<protein>
    <submittedName>
        <fullName evidence="3">Uncharacterized protein</fullName>
    </submittedName>
</protein>
<sequence>MDDSKKSKIFTFGQLEKPEDSASEESLSDSSDDDSISKEEGGATSSKTNESDLDLVKQMQKLTDKMLLDSSSTSDSNDFFKRRMMDYNGSNTDETQSRSRNGIYSARRNLFGQDQRLRGNWTFRCDIEETNSDGLTEGDLIWIAVNELFEKEAEVFTIRPEKFSSRSGFLCINIYTPDYRDEKFILKTANIIRRHVYFPSFTNDDYTRLPSEITDKEYIYMPPISEEIDDDEDMNIRGKWMIFPHGDLQKLDRFWLALIPLYKNGTLTRLKCSTAMGTDLGVINCYTADSENLADVRNAADAIRECVDYDTLMYYKTNEASARGLYARCGSQNISKYMHTVNGCLYKKDRFERWKLVSM</sequence>
<dbReference type="Proteomes" id="UP000807504">
    <property type="component" value="Unassembled WGS sequence"/>
</dbReference>
<accession>A0A8T0E165</accession>
<keyword evidence="4" id="KW-1185">Reference proteome</keyword>
<dbReference type="EMBL" id="JABXBU010002231">
    <property type="protein sequence ID" value="KAF8764106.1"/>
    <property type="molecule type" value="Genomic_DNA"/>
</dbReference>
<dbReference type="PANTHER" id="PTHR31977">
    <property type="entry name" value="UPF0696 PROTEIN C11ORF68"/>
    <property type="match status" value="1"/>
</dbReference>
<feature type="compositionally biased region" description="Acidic residues" evidence="2">
    <location>
        <begin position="21"/>
        <end position="34"/>
    </location>
</feature>
<reference evidence="3" key="1">
    <citation type="journal article" date="2020" name="bioRxiv">
        <title>Chromosome-level reference genome of the European wasp spider Argiope bruennichi: a resource for studies on range expansion and evolutionary adaptation.</title>
        <authorList>
            <person name="Sheffer M.M."/>
            <person name="Hoppe A."/>
            <person name="Krehenwinkel H."/>
            <person name="Uhl G."/>
            <person name="Kuss A.W."/>
            <person name="Jensen L."/>
            <person name="Jensen C."/>
            <person name="Gillespie R.G."/>
            <person name="Hoff K.J."/>
            <person name="Prost S."/>
        </authorList>
    </citation>
    <scope>NUCLEOTIDE SEQUENCE</scope>
</reference>
<evidence type="ECO:0000256" key="2">
    <source>
        <dbReference type="SAM" id="MobiDB-lite"/>
    </source>
</evidence>
<evidence type="ECO:0000313" key="3">
    <source>
        <dbReference type="EMBL" id="KAF8764106.1"/>
    </source>
</evidence>
<dbReference type="InterPro" id="IPR015034">
    <property type="entry name" value="Bles03"/>
</dbReference>
<evidence type="ECO:0000256" key="1">
    <source>
        <dbReference type="ARBA" id="ARBA00010568"/>
    </source>
</evidence>
<organism evidence="3 4">
    <name type="scientific">Argiope bruennichi</name>
    <name type="common">Wasp spider</name>
    <name type="synonym">Aranea bruennichi</name>
    <dbReference type="NCBI Taxonomy" id="94029"/>
    <lineage>
        <taxon>Eukaryota</taxon>
        <taxon>Metazoa</taxon>
        <taxon>Ecdysozoa</taxon>
        <taxon>Arthropoda</taxon>
        <taxon>Chelicerata</taxon>
        <taxon>Arachnida</taxon>
        <taxon>Araneae</taxon>
        <taxon>Araneomorphae</taxon>
        <taxon>Entelegynae</taxon>
        <taxon>Araneoidea</taxon>
        <taxon>Araneidae</taxon>
        <taxon>Argiope</taxon>
    </lineage>
</organism>
<proteinExistence type="inferred from homology"/>